<evidence type="ECO:0000313" key="5">
    <source>
        <dbReference type="EMBL" id="SNW62254.1"/>
    </source>
</evidence>
<keyword evidence="3" id="KW-0342">GTP-binding</keyword>
<dbReference type="SMART" id="SM00275">
    <property type="entry name" value="G_alpha"/>
    <property type="match status" value="1"/>
</dbReference>
<dbReference type="SUPFAM" id="SSF52540">
    <property type="entry name" value="P-loop containing nucleoside triphosphate hydrolases"/>
    <property type="match status" value="1"/>
</dbReference>
<dbReference type="Pfam" id="PF00503">
    <property type="entry name" value="G-alpha"/>
    <property type="match status" value="1"/>
</dbReference>
<dbReference type="SUPFAM" id="SSF47895">
    <property type="entry name" value="Transducin (alpha subunit), insertion domain"/>
    <property type="match status" value="1"/>
</dbReference>
<name>A0A2I2L402_9VIRU</name>
<evidence type="ECO:0000256" key="4">
    <source>
        <dbReference type="ARBA" id="ARBA00023224"/>
    </source>
</evidence>
<dbReference type="GO" id="GO:0031683">
    <property type="term" value="F:G-protein beta/gamma-subunit complex binding"/>
    <property type="evidence" value="ECO:0007669"/>
    <property type="project" value="InterPro"/>
</dbReference>
<proteinExistence type="predicted"/>
<organism evidence="5">
    <name type="scientific">Orpheovirus IHUMI-LCC2</name>
    <dbReference type="NCBI Taxonomy" id="2023057"/>
    <lineage>
        <taxon>Viruses</taxon>
        <taxon>Varidnaviria</taxon>
        <taxon>Bamfordvirae</taxon>
        <taxon>Nucleocytoviricota</taxon>
        <taxon>Megaviricetes</taxon>
        <taxon>Pimascovirales</taxon>
        <taxon>Ocovirineae</taxon>
        <taxon>Orpheoviridae</taxon>
        <taxon>Alphaorpheovirus</taxon>
        <taxon>Alphaorpheovirus massiliense</taxon>
    </lineage>
</organism>
<keyword evidence="1" id="KW-0479">Metal-binding</keyword>
<dbReference type="GO" id="GO:0003924">
    <property type="term" value="F:GTPase activity"/>
    <property type="evidence" value="ECO:0007669"/>
    <property type="project" value="InterPro"/>
</dbReference>
<dbReference type="PANTHER" id="PTHR10218">
    <property type="entry name" value="GTP-BINDING PROTEIN ALPHA SUBUNIT"/>
    <property type="match status" value="1"/>
</dbReference>
<dbReference type="FunFam" id="3.40.50.300:FF:000692">
    <property type="entry name" value="Guanine nucleotide-binding protein subunit alpha"/>
    <property type="match status" value="1"/>
</dbReference>
<dbReference type="EMBL" id="LT906555">
    <property type="protein sequence ID" value="SNW62254.1"/>
    <property type="molecule type" value="Genomic_DNA"/>
</dbReference>
<dbReference type="OrthoDB" id="41134at10239"/>
<evidence type="ECO:0000256" key="3">
    <source>
        <dbReference type="ARBA" id="ARBA00023134"/>
    </source>
</evidence>
<keyword evidence="6" id="KW-1185">Reference proteome</keyword>
<dbReference type="GO" id="GO:0007188">
    <property type="term" value="P:adenylate cyclase-modulating G protein-coupled receptor signaling pathway"/>
    <property type="evidence" value="ECO:0007669"/>
    <property type="project" value="TreeGrafter"/>
</dbReference>
<dbReference type="InterPro" id="IPR001019">
    <property type="entry name" value="Gprotein_alpha_su"/>
</dbReference>
<dbReference type="InterPro" id="IPR011025">
    <property type="entry name" value="GproteinA_insert"/>
</dbReference>
<dbReference type="Gene3D" id="3.40.50.300">
    <property type="entry name" value="P-loop containing nucleotide triphosphate hydrolases"/>
    <property type="match status" value="2"/>
</dbReference>
<evidence type="ECO:0000256" key="2">
    <source>
        <dbReference type="ARBA" id="ARBA00022741"/>
    </source>
</evidence>
<dbReference type="GeneID" id="35382128"/>
<accession>A0A2I2L402</accession>
<keyword evidence="2" id="KW-0547">Nucleotide-binding</keyword>
<dbReference type="PRINTS" id="PR00318">
    <property type="entry name" value="GPROTEINA"/>
</dbReference>
<dbReference type="PANTHER" id="PTHR10218:SF302">
    <property type="entry name" value="GUANINE NUCLEOTIDE-BINDING PROTEIN ALPHA-5 SUBUNIT"/>
    <property type="match status" value="1"/>
</dbReference>
<keyword evidence="4" id="KW-0807">Transducer</keyword>
<dbReference type="Proteomes" id="UP000236316">
    <property type="component" value="Segment"/>
</dbReference>
<dbReference type="GO" id="GO:0046872">
    <property type="term" value="F:metal ion binding"/>
    <property type="evidence" value="ECO:0007669"/>
    <property type="project" value="UniProtKB-KW"/>
</dbReference>
<reference evidence="5" key="1">
    <citation type="submission" date="2017-08" db="EMBL/GenBank/DDBJ databases">
        <authorList>
            <consortium name="Urmite Genomes"/>
        </authorList>
    </citation>
    <scope>NUCLEOTIDE SEQUENCE [LARGE SCALE GENOMIC DNA]</scope>
    <source>
        <strain evidence="5">IHUMI-LCC2</strain>
    </source>
</reference>
<dbReference type="PROSITE" id="PS51882">
    <property type="entry name" value="G_ALPHA"/>
    <property type="match status" value="1"/>
</dbReference>
<dbReference type="KEGG" id="vg:35382128"/>
<dbReference type="GO" id="GO:0005834">
    <property type="term" value="C:heterotrimeric G-protein complex"/>
    <property type="evidence" value="ECO:0007669"/>
    <property type="project" value="TreeGrafter"/>
</dbReference>
<evidence type="ECO:0000256" key="1">
    <source>
        <dbReference type="ARBA" id="ARBA00022723"/>
    </source>
</evidence>
<dbReference type="InterPro" id="IPR027417">
    <property type="entry name" value="P-loop_NTPase"/>
</dbReference>
<protein>
    <submittedName>
        <fullName evidence="5">G protein alpha subunit</fullName>
    </submittedName>
</protein>
<dbReference type="GO" id="GO:0001664">
    <property type="term" value="F:G protein-coupled receptor binding"/>
    <property type="evidence" value="ECO:0007669"/>
    <property type="project" value="TreeGrafter"/>
</dbReference>
<dbReference type="RefSeq" id="YP_009448556.1">
    <property type="nucleotide sequence ID" value="NC_036594.1"/>
</dbReference>
<sequence>MGNVHKRKVKQLHSPPINNQNILVLGLGGSGKSTFIKQLRLLYGLGYSNDERLIIKDIILHNLKGLLRNELGINVDIANSVTIHDIEQAKISDLPKSYNLQYLLGRATVILSDGYLPNDEDILHSRMLTSGLNEIKFTVHSTEYKFFDVGGQASERRKWVKFYQGLNSVVYVINASSSSVELEESITLLLTLQQDSMLFHLPFIIMLNKIDLLEKDSLSKIEEKVEESICNGSTIIYKTCMLKTEDLRATIQDIISLVSKK</sequence>
<evidence type="ECO:0000313" key="6">
    <source>
        <dbReference type="Proteomes" id="UP000236316"/>
    </source>
</evidence>
<dbReference type="GO" id="GO:0005525">
    <property type="term" value="F:GTP binding"/>
    <property type="evidence" value="ECO:0007669"/>
    <property type="project" value="UniProtKB-KW"/>
</dbReference>
<gene>
    <name evidence="5" type="ORF">ORPV_350</name>
</gene>